<evidence type="ECO:0000256" key="6">
    <source>
        <dbReference type="ARBA" id="ARBA00022496"/>
    </source>
</evidence>
<organism evidence="13 14">
    <name type="scientific">Lactarius akahatsu</name>
    <dbReference type="NCBI Taxonomy" id="416441"/>
    <lineage>
        <taxon>Eukaryota</taxon>
        <taxon>Fungi</taxon>
        <taxon>Dikarya</taxon>
        <taxon>Basidiomycota</taxon>
        <taxon>Agaricomycotina</taxon>
        <taxon>Agaricomycetes</taxon>
        <taxon>Russulales</taxon>
        <taxon>Russulaceae</taxon>
        <taxon>Lactarius</taxon>
    </lineage>
</organism>
<evidence type="ECO:0000256" key="12">
    <source>
        <dbReference type="ARBA" id="ARBA00047990"/>
    </source>
</evidence>
<dbReference type="EMBL" id="JAKELL010000024">
    <property type="protein sequence ID" value="KAH8992005.1"/>
    <property type="molecule type" value="Genomic_DNA"/>
</dbReference>
<comment type="catalytic activity">
    <reaction evidence="12">
        <text>4 Fe(2+) + O2 + 4 H(+) = 4 Fe(3+) + 2 H2O</text>
        <dbReference type="Rhea" id="RHEA:11148"/>
        <dbReference type="ChEBI" id="CHEBI:15377"/>
        <dbReference type="ChEBI" id="CHEBI:15378"/>
        <dbReference type="ChEBI" id="CHEBI:15379"/>
        <dbReference type="ChEBI" id="CHEBI:29033"/>
        <dbReference type="ChEBI" id="CHEBI:29034"/>
        <dbReference type="EC" id="1.16.3.1"/>
    </reaction>
</comment>
<evidence type="ECO:0000313" key="13">
    <source>
        <dbReference type="EMBL" id="KAH8992005.1"/>
    </source>
</evidence>
<dbReference type="PANTHER" id="PTHR16821">
    <property type="entry name" value="FRATAXIN"/>
    <property type="match status" value="1"/>
</dbReference>
<evidence type="ECO:0000256" key="8">
    <source>
        <dbReference type="ARBA" id="ARBA00023002"/>
    </source>
</evidence>
<evidence type="ECO:0000256" key="1">
    <source>
        <dbReference type="ARBA" id="ARBA00004173"/>
    </source>
</evidence>
<protein>
    <recommendedName>
        <fullName evidence="3">ferroxidase</fullName>
        <ecNumber evidence="3">1.16.3.1</ecNumber>
    </recommendedName>
</protein>
<evidence type="ECO:0000256" key="11">
    <source>
        <dbReference type="ARBA" id="ARBA00023128"/>
    </source>
</evidence>
<keyword evidence="9" id="KW-0408">Iron</keyword>
<comment type="caution">
    <text evidence="13">The sequence shown here is derived from an EMBL/GenBank/DDBJ whole genome shotgun (WGS) entry which is preliminary data.</text>
</comment>
<dbReference type="PROSITE" id="PS50810">
    <property type="entry name" value="FRATAXIN_2"/>
    <property type="match status" value="1"/>
</dbReference>
<reference evidence="13" key="1">
    <citation type="submission" date="2022-01" db="EMBL/GenBank/DDBJ databases">
        <title>Comparative genomics reveals a dynamic genome evolution in the ectomycorrhizal milk-cap (Lactarius) mushrooms.</title>
        <authorList>
            <consortium name="DOE Joint Genome Institute"/>
            <person name="Lebreton A."/>
            <person name="Tang N."/>
            <person name="Kuo A."/>
            <person name="LaButti K."/>
            <person name="Drula E."/>
            <person name="Barry K."/>
            <person name="Clum A."/>
            <person name="Lipzen A."/>
            <person name="Mousain D."/>
            <person name="Ng V."/>
            <person name="Wang R."/>
            <person name="Wang X."/>
            <person name="Dai Y."/>
            <person name="Henrissat B."/>
            <person name="Grigoriev I.V."/>
            <person name="Guerin-Laguette A."/>
            <person name="Yu F."/>
            <person name="Martin F.M."/>
        </authorList>
    </citation>
    <scope>NUCLEOTIDE SEQUENCE</scope>
    <source>
        <strain evidence="13">QP</strain>
    </source>
</reference>
<evidence type="ECO:0000256" key="10">
    <source>
        <dbReference type="ARBA" id="ARBA00023065"/>
    </source>
</evidence>
<dbReference type="NCBIfam" id="TIGR03421">
    <property type="entry name" value="FeS_CyaY"/>
    <property type="match status" value="1"/>
</dbReference>
<comment type="subcellular location">
    <subcellularLocation>
        <location evidence="1">Mitochondrion</location>
    </subcellularLocation>
</comment>
<evidence type="ECO:0000256" key="5">
    <source>
        <dbReference type="ARBA" id="ARBA00022448"/>
    </source>
</evidence>
<dbReference type="GO" id="GO:0034986">
    <property type="term" value="F:iron chaperone activity"/>
    <property type="evidence" value="ECO:0007669"/>
    <property type="project" value="TreeGrafter"/>
</dbReference>
<gene>
    <name evidence="13" type="ORF">EDB92DRAFT_618347</name>
</gene>
<dbReference type="GO" id="GO:0008199">
    <property type="term" value="F:ferric iron binding"/>
    <property type="evidence" value="ECO:0007669"/>
    <property type="project" value="InterPro"/>
</dbReference>
<dbReference type="InterPro" id="IPR036524">
    <property type="entry name" value="Frataxin/CyaY_sf"/>
</dbReference>
<dbReference type="EC" id="1.16.3.1" evidence="3"/>
<keyword evidence="6" id="KW-0410">Iron transport</keyword>
<dbReference type="InterPro" id="IPR017789">
    <property type="entry name" value="Frataxin"/>
</dbReference>
<evidence type="ECO:0000313" key="14">
    <source>
        <dbReference type="Proteomes" id="UP001201163"/>
    </source>
</evidence>
<name>A0AAD4LFY2_9AGAM</name>
<keyword evidence="8" id="KW-0560">Oxidoreductase</keyword>
<evidence type="ECO:0000256" key="4">
    <source>
        <dbReference type="ARBA" id="ARBA00022434"/>
    </source>
</evidence>
<dbReference type="Proteomes" id="UP001201163">
    <property type="component" value="Unassembled WGS sequence"/>
</dbReference>
<keyword evidence="7" id="KW-0809">Transit peptide</keyword>
<keyword evidence="10" id="KW-0406">Ion transport</keyword>
<comment type="similarity">
    <text evidence="2">Belongs to the frataxin family.</text>
</comment>
<dbReference type="SMART" id="SM01219">
    <property type="entry name" value="Frataxin_Cyay"/>
    <property type="match status" value="1"/>
</dbReference>
<dbReference type="SUPFAM" id="SSF55387">
    <property type="entry name" value="Frataxin/Nqo15-like"/>
    <property type="match status" value="1"/>
</dbReference>
<dbReference type="GO" id="GO:0004322">
    <property type="term" value="F:ferroxidase activity"/>
    <property type="evidence" value="ECO:0007669"/>
    <property type="project" value="UniProtKB-EC"/>
</dbReference>
<evidence type="ECO:0000256" key="9">
    <source>
        <dbReference type="ARBA" id="ARBA00023004"/>
    </source>
</evidence>
<keyword evidence="4" id="KW-0409">Iron storage</keyword>
<dbReference type="InterPro" id="IPR020895">
    <property type="entry name" value="Frataxin_CS"/>
</dbReference>
<dbReference type="GO" id="GO:0006879">
    <property type="term" value="P:intracellular iron ion homeostasis"/>
    <property type="evidence" value="ECO:0007669"/>
    <property type="project" value="UniProtKB-KW"/>
</dbReference>
<accession>A0AAD4LFY2</accession>
<dbReference type="Pfam" id="PF01491">
    <property type="entry name" value="Frataxin_Cyay"/>
    <property type="match status" value="1"/>
</dbReference>
<proteinExistence type="inferred from homology"/>
<dbReference type="GO" id="GO:0016226">
    <property type="term" value="P:iron-sulfur cluster assembly"/>
    <property type="evidence" value="ECO:0007669"/>
    <property type="project" value="InterPro"/>
</dbReference>
<dbReference type="AlphaFoldDB" id="A0AAD4LFY2"/>
<dbReference type="PRINTS" id="PR00904">
    <property type="entry name" value="FRATAXIN"/>
</dbReference>
<keyword evidence="5" id="KW-0813">Transport</keyword>
<dbReference type="PANTHER" id="PTHR16821:SF2">
    <property type="entry name" value="FRATAXIN, MITOCHONDRIAL"/>
    <property type="match status" value="1"/>
</dbReference>
<dbReference type="GO" id="GO:0051537">
    <property type="term" value="F:2 iron, 2 sulfur cluster binding"/>
    <property type="evidence" value="ECO:0007669"/>
    <property type="project" value="TreeGrafter"/>
</dbReference>
<dbReference type="Gene3D" id="3.30.920.10">
    <property type="entry name" value="Frataxin/CyaY"/>
    <property type="match status" value="1"/>
</dbReference>
<sequence>MFLALRHSPRLLPAFSKAHVVIKGLSRMTLRVAAHRNAQMRLLTIPAPHVAQRFEQSLYEKLADTTMEGLLDELQNILDSQGDPSLEVEYHSGVLTLDLGQHGTYVINKQPPNKQIWLSSPVSGPKRFNFDATARQWVDSRNGQSLEALLNEELTTPLGIECGIDLKTNDL</sequence>
<evidence type="ECO:0000256" key="3">
    <source>
        <dbReference type="ARBA" id="ARBA00013107"/>
    </source>
</evidence>
<dbReference type="InterPro" id="IPR002908">
    <property type="entry name" value="Frataxin/CyaY"/>
</dbReference>
<keyword evidence="14" id="KW-1185">Reference proteome</keyword>
<dbReference type="GO" id="GO:0008198">
    <property type="term" value="F:ferrous iron binding"/>
    <property type="evidence" value="ECO:0007669"/>
    <property type="project" value="TreeGrafter"/>
</dbReference>
<dbReference type="NCBIfam" id="TIGR03422">
    <property type="entry name" value="mito_frataxin"/>
    <property type="match status" value="1"/>
</dbReference>
<dbReference type="PROSITE" id="PS01344">
    <property type="entry name" value="FRATAXIN_1"/>
    <property type="match status" value="1"/>
</dbReference>
<keyword evidence="11" id="KW-0496">Mitochondrion</keyword>
<dbReference type="GO" id="GO:0005739">
    <property type="term" value="C:mitochondrion"/>
    <property type="evidence" value="ECO:0007669"/>
    <property type="project" value="UniProtKB-SubCell"/>
</dbReference>
<evidence type="ECO:0000256" key="2">
    <source>
        <dbReference type="ARBA" id="ARBA00008183"/>
    </source>
</evidence>
<evidence type="ECO:0000256" key="7">
    <source>
        <dbReference type="ARBA" id="ARBA00022946"/>
    </source>
</evidence>
<dbReference type="GO" id="GO:0006826">
    <property type="term" value="P:iron ion transport"/>
    <property type="evidence" value="ECO:0007669"/>
    <property type="project" value="UniProtKB-KW"/>
</dbReference>